<dbReference type="GO" id="GO:0001682">
    <property type="term" value="P:tRNA 5'-leader removal"/>
    <property type="evidence" value="ECO:0007669"/>
    <property type="project" value="InterPro"/>
</dbReference>
<dbReference type="InterPro" id="IPR045246">
    <property type="entry name" value="Piwi_ago-like"/>
</dbReference>
<organism evidence="4 5">
    <name type="scientific">Tricholomella constricta</name>
    <dbReference type="NCBI Taxonomy" id="117010"/>
    <lineage>
        <taxon>Eukaryota</taxon>
        <taxon>Fungi</taxon>
        <taxon>Dikarya</taxon>
        <taxon>Basidiomycota</taxon>
        <taxon>Agaricomycotina</taxon>
        <taxon>Agaricomycetes</taxon>
        <taxon>Agaricomycetidae</taxon>
        <taxon>Agaricales</taxon>
        <taxon>Tricholomatineae</taxon>
        <taxon>Lyophyllaceae</taxon>
        <taxon>Tricholomella</taxon>
    </lineage>
</organism>
<keyword evidence="5" id="KW-1185">Reference proteome</keyword>
<dbReference type="InterPro" id="IPR036397">
    <property type="entry name" value="RNaseH_sf"/>
</dbReference>
<dbReference type="CDD" id="cd04657">
    <property type="entry name" value="Piwi_ago-like"/>
    <property type="match status" value="1"/>
</dbReference>
<dbReference type="PROSITE" id="PS50821">
    <property type="entry name" value="PAZ"/>
    <property type="match status" value="1"/>
</dbReference>
<dbReference type="Proteomes" id="UP000565441">
    <property type="component" value="Unassembled WGS sequence"/>
</dbReference>
<dbReference type="SUPFAM" id="SSF53098">
    <property type="entry name" value="Ribonuclease H-like"/>
    <property type="match status" value="1"/>
</dbReference>
<dbReference type="PROSITE" id="PS50181">
    <property type="entry name" value="FBOX"/>
    <property type="match status" value="1"/>
</dbReference>
<dbReference type="CDD" id="cd02846">
    <property type="entry name" value="PAZ_argonaute_like"/>
    <property type="match status" value="1"/>
</dbReference>
<protein>
    <recommendedName>
        <fullName evidence="6">Piwi-domain-containing protein</fullName>
    </recommendedName>
</protein>
<dbReference type="Gene3D" id="2.170.260.10">
    <property type="entry name" value="paz domain"/>
    <property type="match status" value="1"/>
</dbReference>
<dbReference type="Gene3D" id="3.40.50.2300">
    <property type="match status" value="1"/>
</dbReference>
<dbReference type="InterPro" id="IPR023534">
    <property type="entry name" value="Rof/RNase_P-like"/>
</dbReference>
<evidence type="ECO:0000259" key="1">
    <source>
        <dbReference type="PROSITE" id="PS50181"/>
    </source>
</evidence>
<dbReference type="SUPFAM" id="SSF101744">
    <property type="entry name" value="Rof/RNase P subunit-like"/>
    <property type="match status" value="1"/>
</dbReference>
<dbReference type="InterPro" id="IPR032474">
    <property type="entry name" value="Argonaute_N"/>
</dbReference>
<dbReference type="InterPro" id="IPR003100">
    <property type="entry name" value="PAZ_dom"/>
</dbReference>
<dbReference type="InterPro" id="IPR003165">
    <property type="entry name" value="Piwi"/>
</dbReference>
<evidence type="ECO:0000259" key="2">
    <source>
        <dbReference type="PROSITE" id="PS50821"/>
    </source>
</evidence>
<dbReference type="Pfam" id="PF16486">
    <property type="entry name" value="ArgoN"/>
    <property type="match status" value="1"/>
</dbReference>
<proteinExistence type="predicted"/>
<comment type="caution">
    <text evidence="4">The sequence shown here is derived from an EMBL/GenBank/DDBJ whole genome shotgun (WGS) entry which is preliminary data.</text>
</comment>
<dbReference type="Pfam" id="PF01868">
    <property type="entry name" value="RNase_P-MRP_p29"/>
    <property type="match status" value="1"/>
</dbReference>
<dbReference type="Pfam" id="PF02171">
    <property type="entry name" value="Piwi"/>
    <property type="match status" value="1"/>
</dbReference>
<name>A0A8H5M082_9AGAR</name>
<dbReference type="InterPro" id="IPR012337">
    <property type="entry name" value="RNaseH-like_sf"/>
</dbReference>
<dbReference type="SMART" id="SM00538">
    <property type="entry name" value="POP4"/>
    <property type="match status" value="1"/>
</dbReference>
<dbReference type="Pfam" id="PF08699">
    <property type="entry name" value="ArgoL1"/>
    <property type="match status" value="1"/>
</dbReference>
<dbReference type="GO" id="GO:0003723">
    <property type="term" value="F:RNA binding"/>
    <property type="evidence" value="ECO:0007669"/>
    <property type="project" value="InterPro"/>
</dbReference>
<dbReference type="SMART" id="SM01163">
    <property type="entry name" value="DUF1785"/>
    <property type="match status" value="1"/>
</dbReference>
<reference evidence="4 5" key="1">
    <citation type="journal article" date="2020" name="ISME J.">
        <title>Uncovering the hidden diversity of litter-decomposition mechanisms in mushroom-forming fungi.</title>
        <authorList>
            <person name="Floudas D."/>
            <person name="Bentzer J."/>
            <person name="Ahren D."/>
            <person name="Johansson T."/>
            <person name="Persson P."/>
            <person name="Tunlid A."/>
        </authorList>
    </citation>
    <scope>NUCLEOTIDE SEQUENCE [LARGE SCALE GENOMIC DNA]</scope>
    <source>
        <strain evidence="4 5">CBS 661.87</strain>
    </source>
</reference>
<dbReference type="OrthoDB" id="10252740at2759"/>
<evidence type="ECO:0000313" key="4">
    <source>
        <dbReference type="EMBL" id="KAF5376490.1"/>
    </source>
</evidence>
<gene>
    <name evidence="4" type="ORF">D9615_008649</name>
</gene>
<dbReference type="InterPro" id="IPR036980">
    <property type="entry name" value="RNase_P/MRP_Rpp29_sf"/>
</dbReference>
<dbReference type="InterPro" id="IPR032472">
    <property type="entry name" value="ArgoL2"/>
</dbReference>
<dbReference type="InterPro" id="IPR001810">
    <property type="entry name" value="F-box_dom"/>
</dbReference>
<feature type="domain" description="F-box" evidence="1">
    <location>
        <begin position="18"/>
        <end position="63"/>
    </location>
</feature>
<dbReference type="EMBL" id="JAACJP010000028">
    <property type="protein sequence ID" value="KAF5376490.1"/>
    <property type="molecule type" value="Genomic_DNA"/>
</dbReference>
<dbReference type="InterPro" id="IPR002730">
    <property type="entry name" value="Rpp29/RNP1"/>
</dbReference>
<dbReference type="GO" id="GO:0030677">
    <property type="term" value="C:ribonuclease P complex"/>
    <property type="evidence" value="ECO:0007669"/>
    <property type="project" value="InterPro"/>
</dbReference>
<evidence type="ECO:0008006" key="6">
    <source>
        <dbReference type="Google" id="ProtNLM"/>
    </source>
</evidence>
<dbReference type="Pfam" id="PF16488">
    <property type="entry name" value="ArgoL2"/>
    <property type="match status" value="1"/>
</dbReference>
<evidence type="ECO:0000259" key="3">
    <source>
        <dbReference type="PROSITE" id="PS50822"/>
    </source>
</evidence>
<dbReference type="PROSITE" id="PS50822">
    <property type="entry name" value="PIWI"/>
    <property type="match status" value="1"/>
</dbReference>
<dbReference type="PANTHER" id="PTHR22891">
    <property type="entry name" value="EUKARYOTIC TRANSLATION INITIATION FACTOR 2C"/>
    <property type="match status" value="1"/>
</dbReference>
<dbReference type="SMART" id="SM00950">
    <property type="entry name" value="Piwi"/>
    <property type="match status" value="1"/>
</dbReference>
<sequence length="1495" mass="167631">MILLPFDAKFVLLQRRRPTPMPELPQELWLMIAQHLEYEELEKLLGLNRIFYGLVMDIRYREVGLLDSDPSRFLRKIESLKLPDLAVRVRVLTLWPHATWNTIHPTPKVSRPVQTTGNRKRWFRFSFRTIRQYFNRSRRSQSGPTLVLPVDVPPVDPVSFVTMSWEDRVCGMISAAENLNNVEELNVRWDNTEHPPSCPLLETFLTASGRNLRRLSLDIPLEILDTYVPSPIALTRLQELKIKIVLSRGRMNRRSPASGSMDRLATLINGLSGTLQNLSIESCGHLNFSTFFKAMDQFPHLLKFSLAIPFDIYHIPDPSGLNRLLGNCELEDLSIRSRFCYVDDLPRLSNVTQSWYKRCFQGVSFKGLKALQLGLGAPFTINPENMESLKPLLQTPTSLRILDIQLTKKEFDEKRARQKAEKEKKKKGTIGKREAKVKGVWRFDETQAKFDLFIPLHHLWMGYMSELLGLLQPPASGISSSQAMPSSSSMHPKLVKADFHGSIMTVRQSKNPCLVGLSGIVIHETENAFKVVTSKDKVKQDNEVVELEVATGVDQVDLQEGEAAEAILHRAQKALVEAQPAPPFVAVLLVEVHPAADLILEVAVVLLAVEGPAAPPLVVEAVHHTELINAFKSLKVIPDRPLRPGYGTQGNAITLRANFFPMRLPKGPIYDYNVEISPTTDVNRLKARVFQLMELSPMCAPHLPYIAHDRSQRLVSARKLPQPLNIQVPFYEEPDTAPSANSKVYIVSIVFERELQPSQLTDYMSGKAGARDYDPLPLVSALNLILQQRSSRTGVRVGKNRFFFPTSAHKVSLGPGVEAWQGFYSSVRPTFKQLMVNVNVCMTAFVEPGNLADALNSFSRSSRGAMPTLPKGMARVKVKTQHLGHTKPVKKVGTTSARNTKFECAELGGTVSVEQYFLKKYKIKLRYPADLPVIDIGSAKKTVWVPAELCDIMPGHPYGKLNDKETAQMIRYACNPPRVNAEAIVNEGLPTLGLAPIASPIDGFGISIEAEMTVIPARELRPPRLSYKAGNANIRDGSWNILDVKFHRGARVTSWWVVVIRDGVGIIEGPGDLKLQGLVAGFASKCARSGMIMPEGRPRLIPISLRPENADPARVNAINDIRTILKRSIEPGKKPSFILVLLERRDNFIYPAIKRIGDMELGLQTVHMQLEKALKDEKKQDQYFSNVALKVNTKLGGINHLLDDGAMKWLTKKKTMMVGIDVTHPGPGSREGSPSIAALVASVDDSFVQFPASLRIQKGKQEMLGELENMLVERLLAYERKNKVLPQRIFVFRDGVSEGQFDTVIKEELPQILGAFKKFETKERKSKYRPQLSIVICGKRHHARFYPTNSANADRNGNTRPGTVVDKGVTAVFDFDFYLQAHAGLQGTVKATHYTVVYDENAFTADEIQQGTHDASYLYARATKAVSLIPPAYYADLACERGRCYINDFLVDDKTSTSGRGRFDREEERKRVFDAARQSWGQGLHDDVKESMFYI</sequence>
<feature type="domain" description="PAZ" evidence="2">
    <location>
        <begin position="850"/>
        <end position="954"/>
    </location>
</feature>
<accession>A0A8H5M082</accession>
<feature type="domain" description="Piwi" evidence="3">
    <location>
        <begin position="1137"/>
        <end position="1447"/>
    </location>
</feature>
<dbReference type="Pfam" id="PF02170">
    <property type="entry name" value="PAZ"/>
    <property type="match status" value="1"/>
</dbReference>
<dbReference type="SUPFAM" id="SSF101690">
    <property type="entry name" value="PAZ domain"/>
    <property type="match status" value="1"/>
</dbReference>
<dbReference type="InterPro" id="IPR036085">
    <property type="entry name" value="PAZ_dom_sf"/>
</dbReference>
<dbReference type="InterPro" id="IPR014811">
    <property type="entry name" value="ArgoL1"/>
</dbReference>
<dbReference type="Gene3D" id="2.30.30.210">
    <property type="entry name" value="Ribonuclease P/MRP, subunit p29"/>
    <property type="match status" value="1"/>
</dbReference>
<dbReference type="Gene3D" id="3.30.420.10">
    <property type="entry name" value="Ribonuclease H-like superfamily/Ribonuclease H"/>
    <property type="match status" value="1"/>
</dbReference>
<evidence type="ECO:0000313" key="5">
    <source>
        <dbReference type="Proteomes" id="UP000565441"/>
    </source>
</evidence>